<evidence type="ECO:0000313" key="3">
    <source>
        <dbReference type="Proteomes" id="UP000282388"/>
    </source>
</evidence>
<name>A0A3A8F042_9GAMM</name>
<protein>
    <submittedName>
        <fullName evidence="2">Uncharacterized protein</fullName>
    </submittedName>
</protein>
<gene>
    <name evidence="2" type="ORF">D7V32_00045</name>
</gene>
<dbReference type="Proteomes" id="UP000282388">
    <property type="component" value="Unassembled WGS sequence"/>
</dbReference>
<feature type="signal peptide" evidence="1">
    <location>
        <begin position="1"/>
        <end position="21"/>
    </location>
</feature>
<evidence type="ECO:0000313" key="2">
    <source>
        <dbReference type="EMBL" id="RKG34511.1"/>
    </source>
</evidence>
<keyword evidence="1" id="KW-0732">Signal</keyword>
<dbReference type="AlphaFoldDB" id="A0A3A8F042"/>
<feature type="chain" id="PRO_5017468665" evidence="1">
    <location>
        <begin position="22"/>
        <end position="464"/>
    </location>
</feature>
<organism evidence="2 3">
    <name type="scientific">Acinetobacter tianfuensis</name>
    <dbReference type="NCBI Taxonomy" id="2419603"/>
    <lineage>
        <taxon>Bacteria</taxon>
        <taxon>Pseudomonadati</taxon>
        <taxon>Pseudomonadota</taxon>
        <taxon>Gammaproteobacteria</taxon>
        <taxon>Moraxellales</taxon>
        <taxon>Moraxellaceae</taxon>
        <taxon>Acinetobacter</taxon>
    </lineage>
</organism>
<reference evidence="2 3" key="1">
    <citation type="submission" date="2018-09" db="EMBL/GenBank/DDBJ databases">
        <title>The draft genome of Acinetobacter spp. strains.</title>
        <authorList>
            <person name="Qin J."/>
            <person name="Feng Y."/>
            <person name="Zong Z."/>
        </authorList>
    </citation>
    <scope>NUCLEOTIDE SEQUENCE [LARGE SCALE GENOMIC DNA]</scope>
    <source>
        <strain evidence="2 3">WCHAc060012</strain>
    </source>
</reference>
<keyword evidence="3" id="KW-1185">Reference proteome</keyword>
<dbReference type="RefSeq" id="WP_120400896.1">
    <property type="nucleotide sequence ID" value="NZ_RAXV01000001.1"/>
</dbReference>
<dbReference type="OrthoDB" id="6073551at2"/>
<evidence type="ECO:0000256" key="1">
    <source>
        <dbReference type="SAM" id="SignalP"/>
    </source>
</evidence>
<sequence>MKYKILCGLVSSLLGMSSVNAMTALDDQALSEVDGQALLNLTKEAGTNNIEFFKLGMNAELSLNANIKSLQLGCGGDKGAGACDIDISELSFGCITGAKGVCITQETAIAGQPKGVDYDNSIENQKALKDFVLTNPFYQFAIQNGGQASTRQVVGIRVGADKAEGPMSIGSMNSFSGFLTGKTNLNIAAETNIAVTCDGNKSNCSSSDASKFSNNFTIDKLIGADENYYKANGFLGVKDDEILNLGIVTVRYKDLTIDTKSASSQANVAATGSRIKQVKIANLGLGTTVDGVVEGLKVNQICATPLVGNGCDAITGPDMANLLMPVLKTGIQNYMKEETLKGLGLVIPEKGALETAANYGKRLTALLNQYQLPYNLSNVHQLDVNSDKFGIALTALKEGIKFPGYEEAVPQGWSMYLQDAFTLNINETLTTLMSNIVQNGNAAAGNITMLAPAYRNCFGNLKFC</sequence>
<dbReference type="EMBL" id="RAXV01000001">
    <property type="protein sequence ID" value="RKG34511.1"/>
    <property type="molecule type" value="Genomic_DNA"/>
</dbReference>
<comment type="caution">
    <text evidence="2">The sequence shown here is derived from an EMBL/GenBank/DDBJ whole genome shotgun (WGS) entry which is preliminary data.</text>
</comment>
<proteinExistence type="predicted"/>
<accession>A0A3A8F042</accession>